<dbReference type="OrthoDB" id="1716816at2759"/>
<dbReference type="InterPro" id="IPR050641">
    <property type="entry name" value="RIFMO-like"/>
</dbReference>
<comment type="similarity">
    <text evidence="1">Belongs to the PheA/TfdB FAD monooxygenase family.</text>
</comment>
<organism evidence="5 6">
    <name type="scientific">Pseudozyma antarctica</name>
    <name type="common">Yeast</name>
    <name type="synonym">Candida antarctica</name>
    <dbReference type="NCBI Taxonomy" id="84753"/>
    <lineage>
        <taxon>Eukaryota</taxon>
        <taxon>Fungi</taxon>
        <taxon>Dikarya</taxon>
        <taxon>Basidiomycota</taxon>
        <taxon>Ustilaginomycotina</taxon>
        <taxon>Ustilaginomycetes</taxon>
        <taxon>Ustilaginales</taxon>
        <taxon>Ustilaginaceae</taxon>
        <taxon>Moesziomyces</taxon>
    </lineage>
</organism>
<dbReference type="PANTHER" id="PTHR43004:SF20">
    <property type="entry name" value="2-MONOOXYGENASE, PUTATIVE (AFU_ORTHOLOGUE AFUA_1G13660)-RELATED"/>
    <property type="match status" value="1"/>
</dbReference>
<proteinExistence type="inferred from homology"/>
<keyword evidence="3" id="KW-0274">FAD</keyword>
<dbReference type="EMBL" id="DF830079">
    <property type="protein sequence ID" value="GAK66229.1"/>
    <property type="molecule type" value="Genomic_DNA"/>
</dbReference>
<dbReference type="InterPro" id="IPR036249">
    <property type="entry name" value="Thioredoxin-like_sf"/>
</dbReference>
<protein>
    <submittedName>
        <fullName evidence="5">FAD monooxygenase</fullName>
    </submittedName>
</protein>
<dbReference type="SUPFAM" id="SSF54373">
    <property type="entry name" value="FAD-linked reductases, C-terminal domain"/>
    <property type="match status" value="1"/>
</dbReference>
<dbReference type="Gene3D" id="3.30.9.10">
    <property type="entry name" value="D-Amino Acid Oxidase, subunit A, domain 2"/>
    <property type="match status" value="1"/>
</dbReference>
<dbReference type="InterPro" id="IPR012941">
    <property type="entry name" value="Phe_hydrox_C_dim_dom"/>
</dbReference>
<name>A0A081CHT3_PSEA2</name>
<gene>
    <name evidence="5" type="ORF">PAN0_012d4451</name>
</gene>
<accession>A0A081CHT3</accession>
<dbReference type="InterPro" id="IPR038220">
    <property type="entry name" value="PHOX_C_sf"/>
</dbReference>
<keyword evidence="4" id="KW-0560">Oxidoreductase</keyword>
<dbReference type="InterPro" id="IPR036188">
    <property type="entry name" value="FAD/NAD-bd_sf"/>
</dbReference>
<dbReference type="Gene3D" id="3.40.30.20">
    <property type="match status" value="1"/>
</dbReference>
<evidence type="ECO:0000256" key="4">
    <source>
        <dbReference type="ARBA" id="ARBA00023002"/>
    </source>
</evidence>
<dbReference type="AlphaFoldDB" id="A0A081CHT3"/>
<dbReference type="PANTHER" id="PTHR43004">
    <property type="entry name" value="TRK SYSTEM POTASSIUM UPTAKE PROTEIN"/>
    <property type="match status" value="1"/>
</dbReference>
<dbReference type="PRINTS" id="PR00420">
    <property type="entry name" value="RNGMNOXGNASE"/>
</dbReference>
<keyword evidence="6" id="KW-1185">Reference proteome</keyword>
<evidence type="ECO:0000313" key="5">
    <source>
        <dbReference type="EMBL" id="GAK66229.1"/>
    </source>
</evidence>
<evidence type="ECO:0000256" key="3">
    <source>
        <dbReference type="ARBA" id="ARBA00022827"/>
    </source>
</evidence>
<dbReference type="CDD" id="cd02979">
    <property type="entry name" value="PHOX_C"/>
    <property type="match status" value="1"/>
</dbReference>
<dbReference type="SUPFAM" id="SSF51905">
    <property type="entry name" value="FAD/NAD(P)-binding domain"/>
    <property type="match status" value="1"/>
</dbReference>
<keyword evidence="5" id="KW-0503">Monooxygenase</keyword>
<evidence type="ECO:0000313" key="6">
    <source>
        <dbReference type="Proteomes" id="UP000053758"/>
    </source>
</evidence>
<dbReference type="Pfam" id="PF07976">
    <property type="entry name" value="Phe_hydrox_dim"/>
    <property type="match status" value="1"/>
</dbReference>
<dbReference type="GO" id="GO:0016709">
    <property type="term" value="F:oxidoreductase activity, acting on paired donors, with incorporation or reduction of molecular oxygen, NAD(P)H as one donor, and incorporation of one atom of oxygen"/>
    <property type="evidence" value="ECO:0007669"/>
    <property type="project" value="UniProtKB-ARBA"/>
</dbReference>
<dbReference type="InterPro" id="IPR002938">
    <property type="entry name" value="FAD-bd"/>
</dbReference>
<dbReference type="Gene3D" id="3.50.50.60">
    <property type="entry name" value="FAD/NAD(P)-binding domain"/>
    <property type="match status" value="1"/>
</dbReference>
<dbReference type="HOGENOM" id="CLU_009665_9_2_1"/>
<dbReference type="Pfam" id="PF01494">
    <property type="entry name" value="FAD_binding_3"/>
    <property type="match status" value="1"/>
</dbReference>
<evidence type="ECO:0000256" key="2">
    <source>
        <dbReference type="ARBA" id="ARBA00022630"/>
    </source>
</evidence>
<evidence type="ECO:0000256" key="1">
    <source>
        <dbReference type="ARBA" id="ARBA00007801"/>
    </source>
</evidence>
<reference evidence="6" key="1">
    <citation type="journal article" date="2014" name="Genome Announc.">
        <title>Draft Genome Sequence of the Yeast Pseudozyma antarctica Type Strain JCM10317, a Producer of the Glycolipid Biosurfactants, Mannosylerythritol Lipids.</title>
        <authorList>
            <person name="Saika A."/>
            <person name="Koike H."/>
            <person name="Hori T."/>
            <person name="Fukuoka T."/>
            <person name="Sato S."/>
            <person name="Habe H."/>
            <person name="Kitamoto D."/>
            <person name="Morita T."/>
        </authorList>
    </citation>
    <scope>NUCLEOTIDE SEQUENCE [LARGE SCALE GENOMIC DNA]</scope>
    <source>
        <strain evidence="6">JCM 10317</strain>
    </source>
</reference>
<dbReference type="GeneID" id="26305346"/>
<dbReference type="Proteomes" id="UP000053758">
    <property type="component" value="Unassembled WGS sequence"/>
</dbReference>
<sequence>MVHPAGANNGDATTSIKESHCDVLIIGAGPAGLMAANWLAVQGLGASVRIIDKRSDKIFTGQADGLQCRTLEILHSFGLGEDIWRQSNRMIEMRFWNPGADGKLQRTGSVPDTIPGISRWQQCVLHQGRIEKSFLDSIHRHSDGKLAVERAVLPESLSIDKASVDNPEAYPVTVEVRKLSEEEATPTQMGNSVPNGLFRSSLAPDDTPSGAAGTGDRERIHAKYVIGCDGAHSWTRRQMGSKMEGDQTSFIWGVLDAVPITNFPDVRNRCAIHSVDSGSMMIIPREDGLVRFYIQVSELNRGVDRHSITPEMILATAKAIIAPYTLDIGEGDLDWWTAYVIGQRTADRFALHDRVFIAGDACHTHSPKAGQGMNTSMQDTYNLAWKVAAAVKGVSPRSVLATYEMERKQIAQDLITFDHRFSRLFSGKPAKDEADAAGISMAEFQDAFLKGNRFASGLSVDYQRSLLTVKPESSSKTTVDGGEVVAHAAVVAPADGVASDPSLSAEDAGETRIDVGKRFNTAQVVCHATALPYELADWILSDGRWRVVYFCGDVRESICAREMQQLGDYLSSDLLPRFTPAEQDVDSVIEVLTVAATPRAECELADFHPALRPHTTKHHRKTADGRYNTSQDYHKVFVDDTTYHQGHGRAYEKYGVATQYGTMVVIRPDGYVSLLMRASDHAQLGAFFEKVLLPAASHKPHQHTRVKRTTPALMLTPQSKAQVPPRKDGRSTLDLAHSLKTTQGNAAPGAAM</sequence>
<dbReference type="RefSeq" id="XP_014655474.1">
    <property type="nucleotide sequence ID" value="XM_014799988.1"/>
</dbReference>
<dbReference type="GO" id="GO:0071949">
    <property type="term" value="F:FAD binding"/>
    <property type="evidence" value="ECO:0007669"/>
    <property type="project" value="InterPro"/>
</dbReference>
<dbReference type="SUPFAM" id="SSF52833">
    <property type="entry name" value="Thioredoxin-like"/>
    <property type="match status" value="1"/>
</dbReference>
<keyword evidence="2" id="KW-0285">Flavoprotein</keyword>